<comment type="caution">
    <text evidence="2">The sequence shown here is derived from an EMBL/GenBank/DDBJ whole genome shotgun (WGS) entry which is preliminary data.</text>
</comment>
<name>A0A175RF80_9HYPH</name>
<reference evidence="2 3" key="1">
    <citation type="journal article" date="2016" name="Front. Microbiol.">
        <title>Genomic Resource of Rice Seed Associated Bacteria.</title>
        <authorList>
            <person name="Midha S."/>
            <person name="Bansal K."/>
            <person name="Sharma S."/>
            <person name="Kumar N."/>
            <person name="Patil P.P."/>
            <person name="Chaudhry V."/>
            <person name="Patil P.B."/>
        </authorList>
    </citation>
    <scope>NUCLEOTIDE SEQUENCE [LARGE SCALE GENOMIC DNA]</scope>
    <source>
        <strain evidence="2 3">NS365</strain>
    </source>
</reference>
<dbReference type="AlphaFoldDB" id="A0A175RF80"/>
<feature type="region of interest" description="Disordered" evidence="1">
    <location>
        <begin position="181"/>
        <end position="226"/>
    </location>
</feature>
<feature type="compositionally biased region" description="Basic and acidic residues" evidence="1">
    <location>
        <begin position="214"/>
        <end position="226"/>
    </location>
</feature>
<evidence type="ECO:0000256" key="1">
    <source>
        <dbReference type="SAM" id="MobiDB-lite"/>
    </source>
</evidence>
<dbReference type="EMBL" id="LDQA01000078">
    <property type="protein sequence ID" value="KTR02326.1"/>
    <property type="molecule type" value="Genomic_DNA"/>
</dbReference>
<evidence type="ECO:0000313" key="3">
    <source>
        <dbReference type="Proteomes" id="UP000078529"/>
    </source>
</evidence>
<keyword evidence="3" id="KW-1185">Reference proteome</keyword>
<feature type="region of interest" description="Disordered" evidence="1">
    <location>
        <begin position="1"/>
        <end position="22"/>
    </location>
</feature>
<protein>
    <submittedName>
        <fullName evidence="2">Uncharacterized protein</fullName>
    </submittedName>
</protein>
<sequence length="226" mass="24932">MHRGGQIGLTRRHGAAPLENVQPLRQLRGDLIERQDAHPARREFDRQRQPVHRPADRLCCVRRPALQGKLRRAAARPRQKEIECGGLVQHRQAQLHLAGIAQRRSAGGDDAKVFRALQKRVDQRGGVLGHMLAIVENQHQLGVAQPADDRLSIRPATGLRHVHGGGHRAEHGPLARQAVEAHQRGAARVRLAPPPQPFQHQPRLADPAGAGDGDEGRRAGERTEFA</sequence>
<accession>A0A175RF80</accession>
<organism evidence="2 3">
    <name type="scientific">Aureimonas ureilytica</name>
    <dbReference type="NCBI Taxonomy" id="401562"/>
    <lineage>
        <taxon>Bacteria</taxon>
        <taxon>Pseudomonadati</taxon>
        <taxon>Pseudomonadota</taxon>
        <taxon>Alphaproteobacteria</taxon>
        <taxon>Hyphomicrobiales</taxon>
        <taxon>Aurantimonadaceae</taxon>
        <taxon>Aureimonas</taxon>
    </lineage>
</organism>
<gene>
    <name evidence="2" type="ORF">NS365_21900</name>
</gene>
<evidence type="ECO:0000313" key="2">
    <source>
        <dbReference type="EMBL" id="KTR02326.1"/>
    </source>
</evidence>
<proteinExistence type="predicted"/>
<dbReference type="Proteomes" id="UP000078529">
    <property type="component" value="Unassembled WGS sequence"/>
</dbReference>
<dbReference type="PATRIC" id="fig|401562.4.peg.4516"/>